<sequence>MFPALNPLTRFACPHCQQSLRWRKVPANADGAHDSAGAALRTCPACGGTVVERRHPALSNPWLWTRFYLPGVLLCALGIFVPALGWLLPLAGATLAGGLVLLLVYMVRARWRWAAYGLPAGMSAAASVPGAVTSRREASVCSPQAGRGS</sequence>
<reference evidence="2 3" key="1">
    <citation type="submission" date="2020-02" db="EMBL/GenBank/DDBJ databases">
        <title>Ideonella bacterium strain TBM-1.</title>
        <authorList>
            <person name="Chen W.-M."/>
        </authorList>
    </citation>
    <scope>NUCLEOTIDE SEQUENCE [LARGE SCALE GENOMIC DNA]</scope>
    <source>
        <strain evidence="2 3">TBM-1</strain>
    </source>
</reference>
<gene>
    <name evidence="2" type="ORF">G3A44_22425</name>
</gene>
<evidence type="ECO:0000313" key="2">
    <source>
        <dbReference type="EMBL" id="NDY93952.1"/>
    </source>
</evidence>
<comment type="caution">
    <text evidence="2">The sequence shown here is derived from an EMBL/GenBank/DDBJ whole genome shotgun (WGS) entry which is preliminary data.</text>
</comment>
<feature type="transmembrane region" description="Helical" evidence="1">
    <location>
        <begin position="63"/>
        <end position="81"/>
    </location>
</feature>
<keyword evidence="3" id="KW-1185">Reference proteome</keyword>
<evidence type="ECO:0000313" key="3">
    <source>
        <dbReference type="Proteomes" id="UP000484255"/>
    </source>
</evidence>
<dbReference type="RefSeq" id="WP_163459976.1">
    <property type="nucleotide sequence ID" value="NZ_JAAGOH010000055.1"/>
</dbReference>
<name>A0A7C9PKX3_9BURK</name>
<protein>
    <recommendedName>
        <fullName evidence="4">DUF983 domain-containing protein</fullName>
    </recommendedName>
</protein>
<dbReference type="AlphaFoldDB" id="A0A7C9PKX3"/>
<feature type="transmembrane region" description="Helical" evidence="1">
    <location>
        <begin position="87"/>
        <end position="107"/>
    </location>
</feature>
<dbReference type="Proteomes" id="UP000484255">
    <property type="component" value="Unassembled WGS sequence"/>
</dbReference>
<accession>A0A7C9PKX3</accession>
<keyword evidence="1" id="KW-0812">Transmembrane</keyword>
<dbReference type="EMBL" id="JAAGOH010000055">
    <property type="protein sequence ID" value="NDY93952.1"/>
    <property type="molecule type" value="Genomic_DNA"/>
</dbReference>
<proteinExistence type="predicted"/>
<keyword evidence="1" id="KW-1133">Transmembrane helix</keyword>
<keyword evidence="1" id="KW-0472">Membrane</keyword>
<evidence type="ECO:0008006" key="4">
    <source>
        <dbReference type="Google" id="ProtNLM"/>
    </source>
</evidence>
<evidence type="ECO:0000256" key="1">
    <source>
        <dbReference type="SAM" id="Phobius"/>
    </source>
</evidence>
<organism evidence="2 3">
    <name type="scientific">Ideonella livida</name>
    <dbReference type="NCBI Taxonomy" id="2707176"/>
    <lineage>
        <taxon>Bacteria</taxon>
        <taxon>Pseudomonadati</taxon>
        <taxon>Pseudomonadota</taxon>
        <taxon>Betaproteobacteria</taxon>
        <taxon>Burkholderiales</taxon>
        <taxon>Sphaerotilaceae</taxon>
        <taxon>Ideonella</taxon>
    </lineage>
</organism>